<keyword evidence="6 8" id="KW-0275">Fatty acid biosynthesis</keyword>
<dbReference type="GeneID" id="73796356"/>
<dbReference type="AlphaFoldDB" id="A0A4R3TLU2"/>
<evidence type="ECO:0000313" key="10">
    <source>
        <dbReference type="EMBL" id="TCU63125.1"/>
    </source>
</evidence>
<protein>
    <recommendedName>
        <fullName evidence="2 8">Biotin carboxyl carrier protein of acetyl-CoA carboxylase</fullName>
    </recommendedName>
</protein>
<keyword evidence="5 8" id="KW-0443">Lipid metabolism</keyword>
<evidence type="ECO:0000256" key="3">
    <source>
        <dbReference type="ARBA" id="ARBA00022516"/>
    </source>
</evidence>
<evidence type="ECO:0000259" key="9">
    <source>
        <dbReference type="PROSITE" id="PS50968"/>
    </source>
</evidence>
<dbReference type="InterPro" id="IPR001882">
    <property type="entry name" value="Biotin_BS"/>
</dbReference>
<dbReference type="EMBL" id="SMBP01000002">
    <property type="protein sequence ID" value="TCU63125.1"/>
    <property type="molecule type" value="Genomic_DNA"/>
</dbReference>
<feature type="domain" description="Lipoyl-binding" evidence="9">
    <location>
        <begin position="70"/>
        <end position="146"/>
    </location>
</feature>
<dbReference type="PRINTS" id="PR01071">
    <property type="entry name" value="ACOABIOTINCC"/>
</dbReference>
<dbReference type="PROSITE" id="PS50968">
    <property type="entry name" value="BIOTINYL_LIPOYL"/>
    <property type="match status" value="1"/>
</dbReference>
<accession>A0A4R3TLU2</accession>
<dbReference type="InterPro" id="IPR050709">
    <property type="entry name" value="Biotin_Carboxyl_Carrier/Decarb"/>
</dbReference>
<dbReference type="PANTHER" id="PTHR45266">
    <property type="entry name" value="OXALOACETATE DECARBOXYLASE ALPHA CHAIN"/>
    <property type="match status" value="1"/>
</dbReference>
<dbReference type="InterPro" id="IPR001249">
    <property type="entry name" value="AcCoA_biotinCC"/>
</dbReference>
<dbReference type="InterPro" id="IPR000089">
    <property type="entry name" value="Biotin_lipoyl"/>
</dbReference>
<dbReference type="GO" id="GO:0009317">
    <property type="term" value="C:acetyl-CoA carboxylase complex"/>
    <property type="evidence" value="ECO:0007669"/>
    <property type="project" value="InterPro"/>
</dbReference>
<dbReference type="PANTHER" id="PTHR45266:SF3">
    <property type="entry name" value="OXALOACETATE DECARBOXYLASE ALPHA CHAIN"/>
    <property type="match status" value="1"/>
</dbReference>
<evidence type="ECO:0000256" key="8">
    <source>
        <dbReference type="RuleBase" id="RU364072"/>
    </source>
</evidence>
<evidence type="ECO:0000256" key="2">
    <source>
        <dbReference type="ARBA" id="ARBA00017562"/>
    </source>
</evidence>
<name>A0A4R3TLU2_9FIRM</name>
<comment type="caution">
    <text evidence="10">The sequence shown here is derived from an EMBL/GenBank/DDBJ whole genome shotgun (WGS) entry which is preliminary data.</text>
</comment>
<dbReference type="Gene3D" id="2.40.50.100">
    <property type="match status" value="1"/>
</dbReference>
<comment type="function">
    <text evidence="8">This protein is a component of the acetyl coenzyme A carboxylase complex; first, biotin carboxylase catalyzes the carboxylation of the carrier protein and then the transcarboxylase transfers the carboxyl group to form malonyl-CoA.</text>
</comment>
<sequence>MNTETIKEIIKIFEDSQLAKMELEADDMKIKMEKPTGKEVTYAPTTTLPLAPQPKEAPVQTAVQEEKKAGYWVKAPIVGTFYSSRAAGSTPFVEIGQKVKKGDVLCIIEAMKVMNEIHSPIDGVIAEILVTNESMVEFDQELIRIGEAA</sequence>
<evidence type="ECO:0000256" key="1">
    <source>
        <dbReference type="ARBA" id="ARBA00005194"/>
    </source>
</evidence>
<dbReference type="Pfam" id="PF00364">
    <property type="entry name" value="Biotin_lipoyl"/>
    <property type="match status" value="1"/>
</dbReference>
<keyword evidence="7 8" id="KW-0092">Biotin</keyword>
<proteinExistence type="predicted"/>
<dbReference type="UniPathway" id="UPA00094"/>
<organism evidence="10 11">
    <name type="scientific">Longicatena caecimuris</name>
    <dbReference type="NCBI Taxonomy" id="1796635"/>
    <lineage>
        <taxon>Bacteria</taxon>
        <taxon>Bacillati</taxon>
        <taxon>Bacillota</taxon>
        <taxon>Erysipelotrichia</taxon>
        <taxon>Erysipelotrichales</taxon>
        <taxon>Erysipelotrichaceae</taxon>
        <taxon>Longicatena</taxon>
    </lineage>
</organism>
<evidence type="ECO:0000256" key="7">
    <source>
        <dbReference type="ARBA" id="ARBA00023267"/>
    </source>
</evidence>
<keyword evidence="4 8" id="KW-0276">Fatty acid metabolism</keyword>
<dbReference type="RefSeq" id="WP_008687347.1">
    <property type="nucleotide sequence ID" value="NZ_AP024510.1"/>
</dbReference>
<reference evidence="10 11" key="1">
    <citation type="submission" date="2019-03" db="EMBL/GenBank/DDBJ databases">
        <title>Genomic Encyclopedia of Type Strains, Phase IV (KMG-IV): sequencing the most valuable type-strain genomes for metagenomic binning, comparative biology and taxonomic classification.</title>
        <authorList>
            <person name="Goeker M."/>
        </authorList>
    </citation>
    <scope>NUCLEOTIDE SEQUENCE [LARGE SCALE GENOMIC DNA]</scope>
    <source>
        <strain evidence="10 11">DSM 29481</strain>
    </source>
</reference>
<dbReference type="InterPro" id="IPR011053">
    <property type="entry name" value="Single_hybrid_motif"/>
</dbReference>
<evidence type="ECO:0000313" key="11">
    <source>
        <dbReference type="Proteomes" id="UP000295773"/>
    </source>
</evidence>
<keyword evidence="3 8" id="KW-0444">Lipid biosynthesis</keyword>
<dbReference type="GO" id="GO:0006633">
    <property type="term" value="P:fatty acid biosynthetic process"/>
    <property type="evidence" value="ECO:0007669"/>
    <property type="project" value="UniProtKB-UniPathway"/>
</dbReference>
<evidence type="ECO:0000256" key="6">
    <source>
        <dbReference type="ARBA" id="ARBA00023160"/>
    </source>
</evidence>
<dbReference type="PROSITE" id="PS00188">
    <property type="entry name" value="BIOTIN"/>
    <property type="match status" value="1"/>
</dbReference>
<evidence type="ECO:0000256" key="4">
    <source>
        <dbReference type="ARBA" id="ARBA00022832"/>
    </source>
</evidence>
<dbReference type="CDD" id="cd06850">
    <property type="entry name" value="biotinyl_domain"/>
    <property type="match status" value="1"/>
</dbReference>
<comment type="pathway">
    <text evidence="1 8">Lipid metabolism; fatty acid biosynthesis.</text>
</comment>
<dbReference type="GO" id="GO:0003989">
    <property type="term" value="F:acetyl-CoA carboxylase activity"/>
    <property type="evidence" value="ECO:0007669"/>
    <property type="project" value="InterPro"/>
</dbReference>
<dbReference type="FunFam" id="2.40.50.100:FF:000003">
    <property type="entry name" value="Acetyl-CoA carboxylase biotin carboxyl carrier protein"/>
    <property type="match status" value="1"/>
</dbReference>
<evidence type="ECO:0000256" key="5">
    <source>
        <dbReference type="ARBA" id="ARBA00023098"/>
    </source>
</evidence>
<dbReference type="SUPFAM" id="SSF51230">
    <property type="entry name" value="Single hybrid motif"/>
    <property type="match status" value="1"/>
</dbReference>
<dbReference type="NCBIfam" id="TIGR00531">
    <property type="entry name" value="BCCP"/>
    <property type="match status" value="1"/>
</dbReference>
<keyword evidence="11" id="KW-1185">Reference proteome</keyword>
<gene>
    <name evidence="10" type="ORF">EDD61_102128</name>
</gene>
<dbReference type="Proteomes" id="UP000295773">
    <property type="component" value="Unassembled WGS sequence"/>
</dbReference>